<comment type="catalytic activity">
    <reaction evidence="7">
        <text>adenosine(34) in tRNA + H2O + H(+) = inosine(34) in tRNA + NH4(+)</text>
        <dbReference type="Rhea" id="RHEA:43168"/>
        <dbReference type="Rhea" id="RHEA-COMP:10373"/>
        <dbReference type="Rhea" id="RHEA-COMP:10374"/>
        <dbReference type="ChEBI" id="CHEBI:15377"/>
        <dbReference type="ChEBI" id="CHEBI:15378"/>
        <dbReference type="ChEBI" id="CHEBI:28938"/>
        <dbReference type="ChEBI" id="CHEBI:74411"/>
        <dbReference type="ChEBI" id="CHEBI:82852"/>
        <dbReference type="EC" id="3.5.4.33"/>
    </reaction>
</comment>
<dbReference type="Gene3D" id="3.40.140.10">
    <property type="entry name" value="Cytidine Deaminase, domain 2"/>
    <property type="match status" value="1"/>
</dbReference>
<name>A0AAD8VFS0_LOLMU</name>
<feature type="compositionally biased region" description="Basic and acidic residues" evidence="9">
    <location>
        <begin position="1358"/>
        <end position="1369"/>
    </location>
</feature>
<evidence type="ECO:0000256" key="2">
    <source>
        <dbReference type="ARBA" id="ARBA00011738"/>
    </source>
</evidence>
<evidence type="ECO:0000313" key="11">
    <source>
        <dbReference type="EMBL" id="KAK1606017.1"/>
    </source>
</evidence>
<evidence type="ECO:0000313" key="12">
    <source>
        <dbReference type="Proteomes" id="UP001231189"/>
    </source>
</evidence>
<keyword evidence="5" id="KW-0378">Hydrolase</keyword>
<feature type="domain" description="CMP/dCMP-type deaminase" evidence="10">
    <location>
        <begin position="1467"/>
        <end position="1589"/>
    </location>
</feature>
<feature type="compositionally biased region" description="Low complexity" evidence="9">
    <location>
        <begin position="864"/>
        <end position="873"/>
    </location>
</feature>
<feature type="compositionally biased region" description="Basic and acidic residues" evidence="9">
    <location>
        <begin position="526"/>
        <end position="547"/>
    </location>
</feature>
<gene>
    <name evidence="11" type="ORF">QYE76_029690</name>
</gene>
<feature type="compositionally biased region" description="Low complexity" evidence="9">
    <location>
        <begin position="591"/>
        <end position="601"/>
    </location>
</feature>
<dbReference type="Proteomes" id="UP001231189">
    <property type="component" value="Unassembled WGS sequence"/>
</dbReference>
<feature type="region of interest" description="Disordered" evidence="9">
    <location>
        <begin position="591"/>
        <end position="651"/>
    </location>
</feature>
<sequence length="2131" mass="241959">MYSSYSAAAFALRAGKPSYHAHSSSYTASHHCQQYDGDGGQRELGPLNPHLNPRFLLDGYLLRHSTHLLLLSARLRPPPPPHPPHCCHRRVAARCCCSSRGGCGGTRSSLQHVPWRLEASAQRCCVQGTTRSDLGVACRRSKAPGCGCGSSGSGRLGLGNSCGNRGMPRLLGRAVRQEVWEYDGGQWPRTSYSMECHDDWDEEEDEDEDEDQSSHAQWELQRKSRMRRRWKEEDDDDRCRDCHGRKAVENDCYHEGQYSGRRREIREVNGTRAGLQSTRRRLEQRGYLDDEDTRRRREMAEERYRRESQFDDARRVGARRYTEDDRRYDRRRETRDSDYEDVFDARKYSEDDRKYDRRRERSDSDYEDAFDARRYSEDDRKYDRRRERRDSDYEDVFDARRVRADRYSEDDRKFGRRTERMDFEIDNEDDVRRDGRRHRNDDERFVVTNPGRKKYREEDVSPSGSRRWRDSEYHNDDRDIAERKHYSRDRSQSSASAFHKDESQRASSSRNTVDDRLARENSSSRVRWDDNVDRRTAQTSEERDRRYSSFVGLSNDDKSEYDYDEARVVRARDSRMGTQDVKVITEDDTSLISSSKNSSILKQRRDVDQQVAAQRDESKKSSQRIMETSEVRRNNTELDSATVSNHQEDRRNYIDNKSSSLQSSVNIANDSRRQIDRHDEAKVDHQMVALTDSRTNSEKLMDIKMDSSHNVNRASHSQRNYEEVNQMDIDDRSTSIENITHIIRDKKRYVNQQVIHETDIDVQNATHADVSTVRASDISISKSSRNHSETRADVNSISNTSLIDRARVQQEQIHQNKVLASDRTIVRDSRSNHDTGVYGQVHSVSVIGSTKEMQEQMELTKGRTNNAATTSTSESHIETRTDGRFHPSSSVHTASGMKEQTDLTKIHASDTVVVSSSHNRSDNQAQRISAVNLVESRDSRENSDLQITQGSSERSDQVRTILSESSQDSRGILTRVEETGRFMNHNTALNSQQTGSSSISDDKDITGLGIESSGEASDINMDMEERGTILGRTEPTAIQSLPGCSSARKSVNESMLESAARLEKSSTFHVGQFVGELQRDASDADTTLTKKNEKSIMEGTMRSSSRSRMKGPSDEIWDVQSATSQETFKTADKEEGSSADGGANSASQTPKNETAIAKKVRKSLWAYVADIVRLGWVQRGESHDSSNKSFKKSSSSNSQSTEGWLSTQGHDNDSIQKRNWSIKPNDHQLVKSHTTESESIVASTLKEESMPTGTQGLQISTSGKSEVGRSKGDFVPRISKGDIQISGERAKQSEVGASPKENTMGHSAEVSISTSVDDTIGQTLGDEVASLSRITTQGSSEINAGKGVSAGTSSMTAKPEEACRNDGSDSWRYEPSVAITPYHVPQTQTMIPHEHTSSASFESTELPTGGSTRLEEKIFVRKAPEIIRTEVKDAELSRRKIQRNKQVLKETFEDWEEAYQHDAKQRKTDELFMREALLEAQRAADIWEVPVGAVLVHNGEIIARGCNLVEDLRDSTAHAEIVCIREASSKLKTWRLADTTLYVTLEPCAMCAGAILQARVDTVVWGAPNKLLGADGSWVRYEEGASIARGGEEHLDKKLDVKLDMELAMKLDMKTSHKTKRAKRGAEEGRHGPHRPARAPAWPRRVGRGPTAPSGLLSFAYFFIPKPKARELRRFIGKPVFLLSVRIGDHCYYGLCDIGASISAIPYELYTEIMHEIGSCELEDIDVVIRLANREIISPIGIVRDVEVLCYCKKEKIVTKFPGESYEFNFSKFAKTPYKADLPNDDFRVEQCASIALAPNNPLQQHLENSENEVFREERDDLDEIFLRQPILQHDLPVEDLGVTPPPKEDPVFDLKPLPDNLKYAYIDDNKTYPVIISAKLTDIEEERSRATMSSPEPPKDNFFENVVNPYMIELKMHPKELLLVDGELQIEEVRGPKGEGSMEDRMKKLEQEVFTYKKMAEREVDIFHKIVSELIGEHEKETAKLWSDILSLHNTTNQLQAQLYDVWNQNCEYENRFKRISYAASFRIPETKTSFVDGEPLPWKSDDEKNPHQEVIHHRIDRAASAGRRDTREKRALRRAGIRWGNSLPEGEIDAIATVIELDTIGIIIIIISTIYTAISTAAPRHRGNN</sequence>
<dbReference type="PANTHER" id="PTHR11079:SF179">
    <property type="entry name" value="TRNA(ADENINE(34)) DEAMINASE, CHLOROPLASTIC"/>
    <property type="match status" value="1"/>
</dbReference>
<feature type="compositionally biased region" description="Basic and acidic residues" evidence="9">
    <location>
        <begin position="875"/>
        <end position="885"/>
    </location>
</feature>
<keyword evidence="3" id="KW-0819">tRNA processing</keyword>
<dbReference type="PROSITE" id="PS51747">
    <property type="entry name" value="CYT_DCMP_DEAMINASES_2"/>
    <property type="match status" value="1"/>
</dbReference>
<organism evidence="11 12">
    <name type="scientific">Lolium multiflorum</name>
    <name type="common">Italian ryegrass</name>
    <name type="synonym">Lolium perenne subsp. multiflorum</name>
    <dbReference type="NCBI Taxonomy" id="4521"/>
    <lineage>
        <taxon>Eukaryota</taxon>
        <taxon>Viridiplantae</taxon>
        <taxon>Streptophyta</taxon>
        <taxon>Embryophyta</taxon>
        <taxon>Tracheophyta</taxon>
        <taxon>Spermatophyta</taxon>
        <taxon>Magnoliopsida</taxon>
        <taxon>Liliopsida</taxon>
        <taxon>Poales</taxon>
        <taxon>Poaceae</taxon>
        <taxon>BOP clade</taxon>
        <taxon>Pooideae</taxon>
        <taxon>Poodae</taxon>
        <taxon>Poeae</taxon>
        <taxon>Poeae Chloroplast Group 2 (Poeae type)</taxon>
        <taxon>Loliodinae</taxon>
        <taxon>Loliinae</taxon>
        <taxon>Lolium</taxon>
    </lineage>
</organism>
<feature type="compositionally biased region" description="Polar residues" evidence="9">
    <location>
        <begin position="944"/>
        <end position="967"/>
    </location>
</feature>
<keyword evidence="8" id="KW-0175">Coiled coil</keyword>
<dbReference type="SUPFAM" id="SSF53927">
    <property type="entry name" value="Cytidine deaminase-like"/>
    <property type="match status" value="1"/>
</dbReference>
<feature type="region of interest" description="Disordered" evidence="9">
    <location>
        <begin position="934"/>
        <end position="967"/>
    </location>
</feature>
<dbReference type="InterPro" id="IPR002125">
    <property type="entry name" value="CMP_dCMP_dom"/>
</dbReference>
<proteinExistence type="predicted"/>
<feature type="region of interest" description="Disordered" evidence="9">
    <location>
        <begin position="441"/>
        <end position="557"/>
    </location>
</feature>
<keyword evidence="4" id="KW-0479">Metal-binding</keyword>
<evidence type="ECO:0000256" key="8">
    <source>
        <dbReference type="SAM" id="Coils"/>
    </source>
</evidence>
<reference evidence="11" key="1">
    <citation type="submission" date="2023-07" db="EMBL/GenBank/DDBJ databases">
        <title>A chromosome-level genome assembly of Lolium multiflorum.</title>
        <authorList>
            <person name="Chen Y."/>
            <person name="Copetti D."/>
            <person name="Kolliker R."/>
            <person name="Studer B."/>
        </authorList>
    </citation>
    <scope>NUCLEOTIDE SEQUENCE</scope>
    <source>
        <strain evidence="11">02402/16</strain>
        <tissue evidence="11">Leaf</tissue>
    </source>
</reference>
<dbReference type="Pfam" id="PF00383">
    <property type="entry name" value="dCMP_cyt_deam_1"/>
    <property type="match status" value="1"/>
</dbReference>
<dbReference type="GO" id="GO:0052717">
    <property type="term" value="F:tRNA-specific adenosine-34 deaminase activity"/>
    <property type="evidence" value="ECO:0007669"/>
    <property type="project" value="UniProtKB-EC"/>
</dbReference>
<feature type="region of interest" description="Disordered" evidence="9">
    <location>
        <begin position="198"/>
        <end position="221"/>
    </location>
</feature>
<feature type="coiled-coil region" evidence="8">
    <location>
        <begin position="1431"/>
        <end position="1458"/>
    </location>
</feature>
<comment type="cofactor">
    <cofactor evidence="1">
        <name>Zn(2+)</name>
        <dbReference type="ChEBI" id="CHEBI:29105"/>
    </cofactor>
</comment>
<evidence type="ECO:0000256" key="1">
    <source>
        <dbReference type="ARBA" id="ARBA00001947"/>
    </source>
</evidence>
<accession>A0AAD8VFS0</accession>
<feature type="compositionally biased region" description="Acidic residues" evidence="9">
    <location>
        <begin position="198"/>
        <end position="211"/>
    </location>
</feature>
<dbReference type="CDD" id="cd01285">
    <property type="entry name" value="nucleoside_deaminase"/>
    <property type="match status" value="1"/>
</dbReference>
<dbReference type="GO" id="GO:0046872">
    <property type="term" value="F:metal ion binding"/>
    <property type="evidence" value="ECO:0007669"/>
    <property type="project" value="UniProtKB-KW"/>
</dbReference>
<feature type="compositionally biased region" description="Basic and acidic residues" evidence="9">
    <location>
        <begin position="627"/>
        <end position="636"/>
    </location>
</feature>
<dbReference type="GO" id="GO:0002100">
    <property type="term" value="P:tRNA wobble adenosine to inosine editing"/>
    <property type="evidence" value="ECO:0007669"/>
    <property type="project" value="TreeGrafter"/>
</dbReference>
<comment type="subunit">
    <text evidence="2">Homodimer.</text>
</comment>
<evidence type="ECO:0000259" key="10">
    <source>
        <dbReference type="PROSITE" id="PS51747"/>
    </source>
</evidence>
<protein>
    <recommendedName>
        <fullName evidence="10">CMP/dCMP-type deaminase domain-containing protein</fullName>
    </recommendedName>
</protein>
<feature type="compositionally biased region" description="Basic and acidic residues" evidence="9">
    <location>
        <begin position="1084"/>
        <end position="1096"/>
    </location>
</feature>
<evidence type="ECO:0000256" key="5">
    <source>
        <dbReference type="ARBA" id="ARBA00022801"/>
    </source>
</evidence>
<dbReference type="PANTHER" id="PTHR11079">
    <property type="entry name" value="CYTOSINE DEAMINASE FAMILY MEMBER"/>
    <property type="match status" value="1"/>
</dbReference>
<feature type="region of interest" description="Disordered" evidence="9">
    <location>
        <begin position="1180"/>
        <end position="1223"/>
    </location>
</feature>
<dbReference type="FunFam" id="3.40.140.10:FF:000005">
    <property type="entry name" value="tRNA-specific adenosine deaminase"/>
    <property type="match status" value="1"/>
</dbReference>
<feature type="compositionally biased region" description="Basic and acidic residues" evidence="9">
    <location>
        <begin position="467"/>
        <end position="491"/>
    </location>
</feature>
<feature type="compositionally biased region" description="Polar residues" evidence="9">
    <location>
        <begin position="1251"/>
        <end position="1264"/>
    </location>
</feature>
<dbReference type="EMBL" id="JAUUTY010000007">
    <property type="protein sequence ID" value="KAK1606017.1"/>
    <property type="molecule type" value="Genomic_DNA"/>
</dbReference>
<evidence type="ECO:0000256" key="9">
    <source>
        <dbReference type="SAM" id="MobiDB-lite"/>
    </source>
</evidence>
<feature type="region of interest" description="Disordered" evidence="9">
    <location>
        <begin position="860"/>
        <end position="902"/>
    </location>
</feature>
<dbReference type="GO" id="GO:0009507">
    <property type="term" value="C:chloroplast"/>
    <property type="evidence" value="ECO:0007669"/>
    <property type="project" value="TreeGrafter"/>
</dbReference>
<feature type="region of interest" description="Disordered" evidence="9">
    <location>
        <begin position="1342"/>
        <end position="1369"/>
    </location>
</feature>
<evidence type="ECO:0000256" key="4">
    <source>
        <dbReference type="ARBA" id="ARBA00022723"/>
    </source>
</evidence>
<feature type="region of interest" description="Disordered" evidence="9">
    <location>
        <begin position="263"/>
        <end position="287"/>
    </location>
</feature>
<evidence type="ECO:0000256" key="7">
    <source>
        <dbReference type="ARBA" id="ARBA00048045"/>
    </source>
</evidence>
<feature type="region of interest" description="Disordered" evidence="9">
    <location>
        <begin position="1616"/>
        <end position="1645"/>
    </location>
</feature>
<keyword evidence="12" id="KW-1185">Reference proteome</keyword>
<feature type="region of interest" description="Disordered" evidence="9">
    <location>
        <begin position="1084"/>
        <end position="1153"/>
    </location>
</feature>
<feature type="compositionally biased region" description="Basic and acidic residues" evidence="9">
    <location>
        <begin position="603"/>
        <end position="620"/>
    </location>
</feature>
<dbReference type="InterPro" id="IPR016193">
    <property type="entry name" value="Cytidine_deaminase-like"/>
</dbReference>
<evidence type="ECO:0000256" key="6">
    <source>
        <dbReference type="ARBA" id="ARBA00022833"/>
    </source>
</evidence>
<keyword evidence="6" id="KW-0862">Zinc</keyword>
<comment type="caution">
    <text evidence="11">The sequence shown here is derived from an EMBL/GenBank/DDBJ whole genome shotgun (WGS) entry which is preliminary data.</text>
</comment>
<feature type="compositionally biased region" description="Low complexity" evidence="9">
    <location>
        <begin position="1138"/>
        <end position="1147"/>
    </location>
</feature>
<feature type="region of interest" description="Disordered" evidence="9">
    <location>
        <begin position="1245"/>
        <end position="1277"/>
    </location>
</feature>
<evidence type="ECO:0000256" key="3">
    <source>
        <dbReference type="ARBA" id="ARBA00022694"/>
    </source>
</evidence>